<evidence type="ECO:0008006" key="3">
    <source>
        <dbReference type="Google" id="ProtNLM"/>
    </source>
</evidence>
<dbReference type="AlphaFoldDB" id="A0A2S8SNQ5"/>
<dbReference type="Proteomes" id="UP000237684">
    <property type="component" value="Unassembled WGS sequence"/>
</dbReference>
<name>A0A2S8SNQ5_9BACT</name>
<organism evidence="1 2">
    <name type="scientific">Abditibacterium utsteinense</name>
    <dbReference type="NCBI Taxonomy" id="1960156"/>
    <lineage>
        <taxon>Bacteria</taxon>
        <taxon>Pseudomonadati</taxon>
        <taxon>Abditibacteriota</taxon>
        <taxon>Abditibacteriia</taxon>
        <taxon>Abditibacteriales</taxon>
        <taxon>Abditibacteriaceae</taxon>
        <taxon>Abditibacterium</taxon>
    </lineage>
</organism>
<dbReference type="Gene3D" id="3.90.1720.10">
    <property type="entry name" value="endopeptidase domain like (from Nostoc punctiforme)"/>
    <property type="match status" value="1"/>
</dbReference>
<protein>
    <recommendedName>
        <fullName evidence="3">NlpC/P60 family protein</fullName>
    </recommendedName>
</protein>
<sequence length="208" mass="21446">MESGCSLEGDQSMTTTIVVLSTINSLGTASGEQVVGSNPTKYQAEWDITRVKGRWSIGVESPHRGNTTSFKVDKRGQIVELANSWVGATPAQLGSASANCNDLTAVIYSHLGLPLPGGNAGTQAQYDSANFSCSGDGCLLFYSGIGAPVGNVAHVAISSGGQRININSNTTPGSPVVVEDVNAGVLTGVPNPYKAQIQSRSTTDLGED</sequence>
<proteinExistence type="predicted"/>
<evidence type="ECO:0000313" key="1">
    <source>
        <dbReference type="EMBL" id="PQV62416.1"/>
    </source>
</evidence>
<gene>
    <name evidence="1" type="ORF">B1R32_1387</name>
</gene>
<accession>A0A2S8SNQ5</accession>
<keyword evidence="2" id="KW-1185">Reference proteome</keyword>
<comment type="caution">
    <text evidence="1">The sequence shown here is derived from an EMBL/GenBank/DDBJ whole genome shotgun (WGS) entry which is preliminary data.</text>
</comment>
<dbReference type="InParanoid" id="A0A2S8SNQ5"/>
<dbReference type="EMBL" id="NIGF01000038">
    <property type="protein sequence ID" value="PQV62416.1"/>
    <property type="molecule type" value="Genomic_DNA"/>
</dbReference>
<reference evidence="1 2" key="1">
    <citation type="journal article" date="2018" name="Syst. Appl. Microbiol.">
        <title>Abditibacterium utsteinense sp. nov., the first cultivated member of candidate phylum FBP, isolated from ice-free Antarctic soil samples.</title>
        <authorList>
            <person name="Tahon G."/>
            <person name="Tytgat B."/>
            <person name="Lebbe L."/>
            <person name="Carlier A."/>
            <person name="Willems A."/>
        </authorList>
    </citation>
    <scope>NUCLEOTIDE SEQUENCE [LARGE SCALE GENOMIC DNA]</scope>
    <source>
        <strain evidence="1 2">LMG 29911</strain>
    </source>
</reference>
<evidence type="ECO:0000313" key="2">
    <source>
        <dbReference type="Proteomes" id="UP000237684"/>
    </source>
</evidence>